<dbReference type="EMBL" id="REGN01004310">
    <property type="protein sequence ID" value="RNA18067.1"/>
    <property type="molecule type" value="Genomic_DNA"/>
</dbReference>
<dbReference type="OrthoDB" id="191139at2759"/>
<dbReference type="Gene3D" id="3.40.50.720">
    <property type="entry name" value="NAD(P)-binding Rossmann-like Domain"/>
    <property type="match status" value="1"/>
</dbReference>
<keyword evidence="4" id="KW-1185">Reference proteome</keyword>
<dbReference type="CDD" id="cd05327">
    <property type="entry name" value="retinol-DH_like_SDR_c_like"/>
    <property type="match status" value="1"/>
</dbReference>
<keyword evidence="1" id="KW-0560">Oxidoreductase</keyword>
<comment type="caution">
    <text evidence="3">The sequence shown here is derived from an EMBL/GenBank/DDBJ whole genome shotgun (WGS) entry which is preliminary data.</text>
</comment>
<gene>
    <name evidence="3" type="ORF">BpHYR1_053477</name>
</gene>
<name>A0A3M7R396_BRAPC</name>
<accession>A0A3M7R396</accession>
<evidence type="ECO:0000256" key="2">
    <source>
        <dbReference type="SAM" id="Phobius"/>
    </source>
</evidence>
<reference evidence="3 4" key="1">
    <citation type="journal article" date="2018" name="Sci. Rep.">
        <title>Genomic signatures of local adaptation to the degree of environmental predictability in rotifers.</title>
        <authorList>
            <person name="Franch-Gras L."/>
            <person name="Hahn C."/>
            <person name="Garcia-Roger E.M."/>
            <person name="Carmona M.J."/>
            <person name="Serra M."/>
            <person name="Gomez A."/>
        </authorList>
    </citation>
    <scope>NUCLEOTIDE SEQUENCE [LARGE SCALE GENOMIC DNA]</scope>
    <source>
        <strain evidence="3">HYR1</strain>
    </source>
</reference>
<keyword evidence="2" id="KW-0812">Transmembrane</keyword>
<sequence length="320" mass="36423">MLGTILILIPPIVLLGYLANRFLFRGSKCKSKNRLNSKVAVVTGANCGIGYETALDLAKRDATVILACRDLNRANEAAEKIKFETANVNVYVEKLDLASLESIRNFVKNFREKFQRLDILINNAGLLTSSYVETKDGFETQFGVMHLGHFYLTYLLLDFLKSSKPSRVVNLTSEAHRFCKLNWNDIMLKNKYSSFVAYQQAKLANILFTLEFNKRYKEEGVMAVSVHPGFVKTEINRHFTEKFGLRTLLFVVIYPFYVIGSMSSKLGAQTSIHCAVADEIPDDNRIYYRNCKPANCSSEAMNEIESKKLWEFSTKILNLE</sequence>
<keyword evidence="2" id="KW-0472">Membrane</keyword>
<dbReference type="SUPFAM" id="SSF51735">
    <property type="entry name" value="NAD(P)-binding Rossmann-fold domains"/>
    <property type="match status" value="1"/>
</dbReference>
<evidence type="ECO:0000313" key="4">
    <source>
        <dbReference type="Proteomes" id="UP000276133"/>
    </source>
</evidence>
<organism evidence="3 4">
    <name type="scientific">Brachionus plicatilis</name>
    <name type="common">Marine rotifer</name>
    <name type="synonym">Brachionus muelleri</name>
    <dbReference type="NCBI Taxonomy" id="10195"/>
    <lineage>
        <taxon>Eukaryota</taxon>
        <taxon>Metazoa</taxon>
        <taxon>Spiralia</taxon>
        <taxon>Gnathifera</taxon>
        <taxon>Rotifera</taxon>
        <taxon>Eurotatoria</taxon>
        <taxon>Monogononta</taxon>
        <taxon>Pseudotrocha</taxon>
        <taxon>Ploima</taxon>
        <taxon>Brachionidae</taxon>
        <taxon>Brachionus</taxon>
    </lineage>
</organism>
<dbReference type="GO" id="GO:0016491">
    <property type="term" value="F:oxidoreductase activity"/>
    <property type="evidence" value="ECO:0007669"/>
    <property type="project" value="UniProtKB-KW"/>
</dbReference>
<feature type="transmembrane region" description="Helical" evidence="2">
    <location>
        <begin position="6"/>
        <end position="24"/>
    </location>
</feature>
<feature type="transmembrane region" description="Helical" evidence="2">
    <location>
        <begin position="243"/>
        <end position="262"/>
    </location>
</feature>
<dbReference type="STRING" id="10195.A0A3M7R396"/>
<proteinExistence type="predicted"/>
<dbReference type="PANTHER" id="PTHR43157:SF31">
    <property type="entry name" value="PHOSPHATIDYLINOSITOL-GLYCAN BIOSYNTHESIS CLASS F PROTEIN"/>
    <property type="match status" value="1"/>
</dbReference>
<evidence type="ECO:0000313" key="3">
    <source>
        <dbReference type="EMBL" id="RNA18067.1"/>
    </source>
</evidence>
<evidence type="ECO:0000256" key="1">
    <source>
        <dbReference type="ARBA" id="ARBA00023002"/>
    </source>
</evidence>
<dbReference type="Pfam" id="PF00106">
    <property type="entry name" value="adh_short"/>
    <property type="match status" value="1"/>
</dbReference>
<keyword evidence="2" id="KW-1133">Transmembrane helix</keyword>
<dbReference type="Proteomes" id="UP000276133">
    <property type="component" value="Unassembled WGS sequence"/>
</dbReference>
<dbReference type="InterPro" id="IPR036291">
    <property type="entry name" value="NAD(P)-bd_dom_sf"/>
</dbReference>
<dbReference type="PRINTS" id="PR00081">
    <property type="entry name" value="GDHRDH"/>
</dbReference>
<dbReference type="InterPro" id="IPR002347">
    <property type="entry name" value="SDR_fam"/>
</dbReference>
<protein>
    <submittedName>
        <fullName evidence="3">Retinol dehydrogenase 13-like</fullName>
    </submittedName>
</protein>
<dbReference type="PANTHER" id="PTHR43157">
    <property type="entry name" value="PHOSPHATIDYLINOSITOL-GLYCAN BIOSYNTHESIS CLASS F PROTEIN-RELATED"/>
    <property type="match status" value="1"/>
</dbReference>
<dbReference type="AlphaFoldDB" id="A0A3M7R396"/>